<dbReference type="Ensembl" id="ENSPNYT00000011450.1">
    <property type="protein sequence ID" value="ENSPNYP00000011181.1"/>
    <property type="gene ID" value="ENSPNYG00000008492.1"/>
</dbReference>
<feature type="coiled-coil region" evidence="1">
    <location>
        <begin position="68"/>
        <end position="123"/>
    </location>
</feature>
<dbReference type="GeneTree" id="ENSGT00940000160789"/>
<accession>A0A3B4FPI1</accession>
<evidence type="ECO:0008006" key="3">
    <source>
        <dbReference type="Google" id="ProtNLM"/>
    </source>
</evidence>
<reference evidence="2" key="1">
    <citation type="submission" date="2023-09" db="UniProtKB">
        <authorList>
            <consortium name="Ensembl"/>
        </authorList>
    </citation>
    <scope>IDENTIFICATION</scope>
</reference>
<dbReference type="AlphaFoldDB" id="A0A3B4FPI1"/>
<organism evidence="2">
    <name type="scientific">Pundamilia nyererei</name>
    <dbReference type="NCBI Taxonomy" id="303518"/>
    <lineage>
        <taxon>Eukaryota</taxon>
        <taxon>Metazoa</taxon>
        <taxon>Chordata</taxon>
        <taxon>Craniata</taxon>
        <taxon>Vertebrata</taxon>
        <taxon>Euteleostomi</taxon>
        <taxon>Actinopterygii</taxon>
        <taxon>Neopterygii</taxon>
        <taxon>Teleostei</taxon>
        <taxon>Neoteleostei</taxon>
        <taxon>Acanthomorphata</taxon>
        <taxon>Ovalentaria</taxon>
        <taxon>Cichlomorphae</taxon>
        <taxon>Cichliformes</taxon>
        <taxon>Cichlidae</taxon>
        <taxon>African cichlids</taxon>
        <taxon>Pseudocrenilabrinae</taxon>
        <taxon>Haplochromini</taxon>
        <taxon>Pundamilia</taxon>
    </lineage>
</organism>
<evidence type="ECO:0000256" key="1">
    <source>
        <dbReference type="SAM" id="Coils"/>
    </source>
</evidence>
<dbReference type="InterPro" id="IPR004244">
    <property type="entry name" value="Transposase_22"/>
</dbReference>
<sequence length="320" mass="37088">INTGKNHCSSNCEKGLKPALLIDKINETKSREETDARCHTANLASDDPSEGEHLMNLTMILREICNFRQDVKEQLEDTKGEISKTDTRLDEVGARILENEERLQKTEEAISKLLNMHKQTQLRLTNQERCLRRENVRIYGVLEGAEGEPKAMIQFVEKLPRENLDTDNEKNMVIERAHRALIPKPPPGAQPRSILMKFLNYRMKEEVVRQAWQKKGYTWDNCKISIDRDYALRILARRRDCMEVRNGLKDKNLYPAHLSILYEDETKIYETAKDSDGEASMNSNQESLNLQRKVELFGLQFQVKPYTRLIVIITSEQTPS</sequence>
<protein>
    <recommendedName>
        <fullName evidence="3">L1 transposable element RRM domain-containing protein</fullName>
    </recommendedName>
</protein>
<dbReference type="STRING" id="303518.ENSPNYP00000011181"/>
<keyword evidence="1" id="KW-0175">Coiled coil</keyword>
<proteinExistence type="predicted"/>
<dbReference type="Gene3D" id="3.30.70.1820">
    <property type="entry name" value="L1 transposable element, RRM domain"/>
    <property type="match status" value="1"/>
</dbReference>
<evidence type="ECO:0000313" key="2">
    <source>
        <dbReference type="Ensembl" id="ENSPNYP00000011181.1"/>
    </source>
</evidence>
<name>A0A3B4FPI1_9CICH</name>
<dbReference type="PANTHER" id="PTHR11505">
    <property type="entry name" value="L1 TRANSPOSABLE ELEMENT-RELATED"/>
    <property type="match status" value="1"/>
</dbReference>